<gene>
    <name evidence="6" type="ORF">Amac_048050</name>
</gene>
<keyword evidence="3" id="KW-0804">Transcription</keyword>
<dbReference type="PANTHER" id="PTHR30055">
    <property type="entry name" value="HTH-TYPE TRANSCRIPTIONAL REGULATOR RUTR"/>
    <property type="match status" value="1"/>
</dbReference>
<reference evidence="6 7" key="1">
    <citation type="submission" date="2019-10" db="EMBL/GenBank/DDBJ databases">
        <title>Whole genome shotgun sequence of Acrocarpospora macrocephala NBRC 16266.</title>
        <authorList>
            <person name="Ichikawa N."/>
            <person name="Kimura A."/>
            <person name="Kitahashi Y."/>
            <person name="Komaki H."/>
            <person name="Oguchi A."/>
        </authorList>
    </citation>
    <scope>NUCLEOTIDE SEQUENCE [LARGE SCALE GENOMIC DNA]</scope>
    <source>
        <strain evidence="6 7">NBRC 16266</strain>
    </source>
</reference>
<dbReference type="InterPro" id="IPR050109">
    <property type="entry name" value="HTH-type_TetR-like_transc_reg"/>
</dbReference>
<dbReference type="SUPFAM" id="SSF46689">
    <property type="entry name" value="Homeodomain-like"/>
    <property type="match status" value="1"/>
</dbReference>
<dbReference type="Pfam" id="PF00440">
    <property type="entry name" value="TetR_N"/>
    <property type="match status" value="1"/>
</dbReference>
<dbReference type="RefSeq" id="WP_155356584.1">
    <property type="nucleotide sequence ID" value="NZ_BAAAHL010000018.1"/>
</dbReference>
<evidence type="ECO:0000313" key="6">
    <source>
        <dbReference type="EMBL" id="GES11208.1"/>
    </source>
</evidence>
<dbReference type="GO" id="GO:0045892">
    <property type="term" value="P:negative regulation of DNA-templated transcription"/>
    <property type="evidence" value="ECO:0007669"/>
    <property type="project" value="InterPro"/>
</dbReference>
<evidence type="ECO:0000256" key="1">
    <source>
        <dbReference type="ARBA" id="ARBA00023015"/>
    </source>
</evidence>
<dbReference type="EMBL" id="BLAE01000027">
    <property type="protein sequence ID" value="GES11208.1"/>
    <property type="molecule type" value="Genomic_DNA"/>
</dbReference>
<comment type="caution">
    <text evidence="6">The sequence shown here is derived from an EMBL/GenBank/DDBJ whole genome shotgun (WGS) entry which is preliminary data.</text>
</comment>
<dbReference type="Proteomes" id="UP000331127">
    <property type="component" value="Unassembled WGS sequence"/>
</dbReference>
<evidence type="ECO:0000256" key="4">
    <source>
        <dbReference type="PROSITE-ProRule" id="PRU00335"/>
    </source>
</evidence>
<dbReference type="InterPro" id="IPR036271">
    <property type="entry name" value="Tet_transcr_reg_TetR-rel_C_sf"/>
</dbReference>
<evidence type="ECO:0000259" key="5">
    <source>
        <dbReference type="PROSITE" id="PS50977"/>
    </source>
</evidence>
<dbReference type="PROSITE" id="PS50977">
    <property type="entry name" value="HTH_TETR_2"/>
    <property type="match status" value="1"/>
</dbReference>
<dbReference type="SUPFAM" id="SSF48498">
    <property type="entry name" value="Tetracyclin repressor-like, C-terminal domain"/>
    <property type="match status" value="1"/>
</dbReference>
<name>A0A5M3WYU0_9ACTN</name>
<dbReference type="PANTHER" id="PTHR30055:SF151">
    <property type="entry name" value="TRANSCRIPTIONAL REGULATORY PROTEIN"/>
    <property type="match status" value="1"/>
</dbReference>
<feature type="DNA-binding region" description="H-T-H motif" evidence="4">
    <location>
        <begin position="58"/>
        <end position="77"/>
    </location>
</feature>
<dbReference type="InterPro" id="IPR009057">
    <property type="entry name" value="Homeodomain-like_sf"/>
</dbReference>
<keyword evidence="7" id="KW-1185">Reference proteome</keyword>
<proteinExistence type="predicted"/>
<accession>A0A5M3WYU0</accession>
<dbReference type="AlphaFoldDB" id="A0A5M3WYU0"/>
<dbReference type="Gene3D" id="1.10.10.60">
    <property type="entry name" value="Homeodomain-like"/>
    <property type="match status" value="1"/>
</dbReference>
<dbReference type="Pfam" id="PF02909">
    <property type="entry name" value="TetR_C_1"/>
    <property type="match status" value="1"/>
</dbReference>
<protein>
    <submittedName>
        <fullName evidence="6">TetR family transcriptional regulator</fullName>
    </submittedName>
</protein>
<dbReference type="InterPro" id="IPR001647">
    <property type="entry name" value="HTH_TetR"/>
</dbReference>
<dbReference type="OrthoDB" id="2570341at2"/>
<keyword evidence="2 4" id="KW-0238">DNA-binding</keyword>
<sequence>MVVYAGQGDPQRTMALLWRASTADPGRTTRGPKPALTVDAIVAAAIAVADESGLDGWSMRAVGERLGRTAMSLYTYVPTKRELIDLMYDQAHANLATPVAPSSGWRAEIECWAHDLLACYLRHPWLLQVSHARPVLGPHEQAVLESILRILDRTGLPARAIVSSLFSLVRGSAQSITETRSAATTTGTSDQEWWTLRGDLMRQLVPDFAERFPYSARLAKEPAPGNWEDQAGNAFTDGLAILLDGVESAASPT</sequence>
<dbReference type="GO" id="GO:0000976">
    <property type="term" value="F:transcription cis-regulatory region binding"/>
    <property type="evidence" value="ECO:0007669"/>
    <property type="project" value="TreeGrafter"/>
</dbReference>
<dbReference type="Gene3D" id="1.10.357.10">
    <property type="entry name" value="Tetracycline Repressor, domain 2"/>
    <property type="match status" value="1"/>
</dbReference>
<evidence type="ECO:0000256" key="3">
    <source>
        <dbReference type="ARBA" id="ARBA00023163"/>
    </source>
</evidence>
<organism evidence="6 7">
    <name type="scientific">Acrocarpospora macrocephala</name>
    <dbReference type="NCBI Taxonomy" id="150177"/>
    <lineage>
        <taxon>Bacteria</taxon>
        <taxon>Bacillati</taxon>
        <taxon>Actinomycetota</taxon>
        <taxon>Actinomycetes</taxon>
        <taxon>Streptosporangiales</taxon>
        <taxon>Streptosporangiaceae</taxon>
        <taxon>Acrocarpospora</taxon>
    </lineage>
</organism>
<dbReference type="InterPro" id="IPR004111">
    <property type="entry name" value="Repressor_TetR_C"/>
</dbReference>
<evidence type="ECO:0000256" key="2">
    <source>
        <dbReference type="ARBA" id="ARBA00023125"/>
    </source>
</evidence>
<dbReference type="GO" id="GO:0003700">
    <property type="term" value="F:DNA-binding transcription factor activity"/>
    <property type="evidence" value="ECO:0007669"/>
    <property type="project" value="TreeGrafter"/>
</dbReference>
<evidence type="ECO:0000313" key="7">
    <source>
        <dbReference type="Proteomes" id="UP000331127"/>
    </source>
</evidence>
<feature type="domain" description="HTH tetR-type" evidence="5">
    <location>
        <begin position="35"/>
        <end position="95"/>
    </location>
</feature>
<keyword evidence="1" id="KW-0805">Transcription regulation</keyword>